<dbReference type="InterPro" id="IPR026325">
    <property type="entry name" value="DUF932"/>
</dbReference>
<evidence type="ECO:0008006" key="3">
    <source>
        <dbReference type="Google" id="ProtNLM"/>
    </source>
</evidence>
<dbReference type="NCBIfam" id="TIGR03299">
    <property type="entry name" value="LGT_TIGR03299"/>
    <property type="match status" value="1"/>
</dbReference>
<sequence>MSKYRINGLPWGSGIGKDVSDCHSSREVMEKAGLNFTVEKCDLVAKMPFSLNGNNKVNEIAGEFARDGHIYRDCPNAFGTYRTDINVPLGLVKCKYEVVQNMDAFNFFDDAIGEGKAFWDRAGCFGYGHKIFVSAKLPIETTVGGDKIDNYLVFSNSHDGSTSVNILFSPIRVICTNMLNSALHSTDSYIRFRHTQKVKEKIQKGAEILKIACEHARTAEQLYNSLLQIRMTDEQVMQYIGSLVLSEAERQALHDYNPKYGYARLFAKDYGTMEATKVSARKVGILSNMFEYYLDGIGQQNIAGTAWGAYNAITGFYSNVANLEGEKRVDSLLWGGANSNMLKALNKSLDYAQAV</sequence>
<protein>
    <recommendedName>
        <fullName evidence="3">DUF945 domain-containing protein</fullName>
    </recommendedName>
</protein>
<evidence type="ECO:0000313" key="1">
    <source>
        <dbReference type="EMBL" id="QOR59874.1"/>
    </source>
</evidence>
<keyword evidence="2" id="KW-1185">Reference proteome</keyword>
<dbReference type="InterPro" id="IPR017686">
    <property type="entry name" value="Phg/plasmid-like_prot"/>
</dbReference>
<reference evidence="1 2" key="1">
    <citation type="submission" date="2020-07" db="EMBL/GenBank/DDBJ databases">
        <title>Taxonomic proposal: Crassvirales, a new order of highly abundant and diverse bacterial viruses.</title>
        <authorList>
            <person name="Shkoporov A.N."/>
            <person name="Stockdale S.R."/>
            <person name="Guerin E."/>
            <person name="Ross R.P."/>
            <person name="Hill C."/>
        </authorList>
    </citation>
    <scope>NUCLEOTIDE SEQUENCE [LARGE SCALE GENOMIC DNA]</scope>
</reference>
<dbReference type="RefSeq" id="YP_010112032.1">
    <property type="nucleotide sequence ID" value="NC_055887.1"/>
</dbReference>
<dbReference type="Pfam" id="PF06067">
    <property type="entry name" value="DUF932"/>
    <property type="match status" value="1"/>
</dbReference>
<proteinExistence type="predicted"/>
<dbReference type="EMBL" id="MT774394">
    <property type="protein sequence ID" value="QOR59874.1"/>
    <property type="molecule type" value="Genomic_DNA"/>
</dbReference>
<dbReference type="Proteomes" id="UP000593898">
    <property type="component" value="Segment"/>
</dbReference>
<accession>A0A7M1S0E7</accession>
<name>A0A7M1S0E7_9CAUD</name>
<evidence type="ECO:0000313" key="2">
    <source>
        <dbReference type="Proteomes" id="UP000593898"/>
    </source>
</evidence>
<organism evidence="1 2">
    <name type="scientific">uncultured phage cr271_1</name>
    <dbReference type="NCBI Taxonomy" id="2772078"/>
    <lineage>
        <taxon>Viruses</taxon>
        <taxon>Duplodnaviria</taxon>
        <taxon>Heunggongvirae</taxon>
        <taxon>Uroviricota</taxon>
        <taxon>Caudoviricetes</taxon>
        <taxon>Crassvirales</taxon>
        <taxon>Intestiviridae</taxon>
        <taxon>Obtuvirinae</taxon>
        <taxon>Hacihdavirus</taxon>
        <taxon>Hacihdavirus animalis</taxon>
    </lineage>
</organism>
<dbReference type="KEGG" id="vg:65130490"/>
<dbReference type="GeneID" id="65130490"/>